<name>A0A0P0CRS0_9BACT</name>
<evidence type="ECO:0000313" key="1">
    <source>
        <dbReference type="EMBL" id="ALJ00131.1"/>
    </source>
</evidence>
<protein>
    <recommendedName>
        <fullName evidence="3">DUF3575 domain-containing protein</fullName>
    </recommendedName>
</protein>
<gene>
    <name evidence="1" type="ORF">DC20_15575</name>
</gene>
<dbReference type="KEGG" id="rti:DC20_15575"/>
<dbReference type="PATRIC" id="fig|512763.3.peg.3426"/>
<accession>A0A0P0CRS0</accession>
<evidence type="ECO:0008006" key="3">
    <source>
        <dbReference type="Google" id="ProtNLM"/>
    </source>
</evidence>
<keyword evidence="2" id="KW-1185">Reference proteome</keyword>
<reference evidence="1 2" key="1">
    <citation type="submission" date="2015-08" db="EMBL/GenBank/DDBJ databases">
        <title>Complete genome sequence of Rufibacter tibetensis strain 1351t, a radiation-resistant bacterium from tibet plateau.</title>
        <authorList>
            <person name="Dai J."/>
        </authorList>
    </citation>
    <scope>NUCLEOTIDE SEQUENCE [LARGE SCALE GENOMIC DNA]</scope>
    <source>
        <strain evidence="1 2">1351</strain>
    </source>
</reference>
<evidence type="ECO:0000313" key="2">
    <source>
        <dbReference type="Proteomes" id="UP000061382"/>
    </source>
</evidence>
<dbReference type="EMBL" id="CP012643">
    <property type="protein sequence ID" value="ALJ00131.1"/>
    <property type="molecule type" value="Genomic_DNA"/>
</dbReference>
<dbReference type="Proteomes" id="UP000061382">
    <property type="component" value="Chromosome"/>
</dbReference>
<sequence length="217" mass="25619">MLLISNVAFSQSYSEEEFLEIEKLRVHFAPLNLFDPVTGVLQLGVQKTFSQRLAVSLDHGMKMKVFDRGGTGKQGHTYSKTKAELKYFLDIKKRVIWSRVFSYLAIEGMYFPQKYSREDNWVYRGTTYYRYDYSKINRPVWVASLKYGQETRYRKVVIDKFIGLGVRRLSVKHQTIGEREDHFDHDEWSIGFRDIEEGIFEMIHVSLGVKFGLPIYW</sequence>
<organism evidence="1 2">
    <name type="scientific">Rufibacter tibetensis</name>
    <dbReference type="NCBI Taxonomy" id="512763"/>
    <lineage>
        <taxon>Bacteria</taxon>
        <taxon>Pseudomonadati</taxon>
        <taxon>Bacteroidota</taxon>
        <taxon>Cytophagia</taxon>
        <taxon>Cytophagales</taxon>
        <taxon>Hymenobacteraceae</taxon>
        <taxon>Rufibacter</taxon>
    </lineage>
</organism>
<proteinExistence type="predicted"/>
<dbReference type="AlphaFoldDB" id="A0A0P0CRS0"/>